<dbReference type="GO" id="GO:0019031">
    <property type="term" value="C:viral envelope"/>
    <property type="evidence" value="ECO:0007669"/>
    <property type="project" value="InterPro"/>
</dbReference>
<dbReference type="EMBL" id="KP026921">
    <property type="protein sequence ID" value="AJG06162.1"/>
    <property type="molecule type" value="Genomic_RNA"/>
</dbReference>
<protein>
    <submittedName>
        <fullName evidence="1">GP4 glycoprotein</fullName>
    </submittedName>
</protein>
<sequence>MAVPGVGSALVFMLASNVHFSDAAAVLCTPCGAVNATFANYTYLESFGHHQPYIAKATMDEHSSESSEGACQFMYIGGVVRSVNISVQAGFGSYAKQAHLLAFADCLLTAHDYIEHGIEVHVRLVKGVLSMCVNATETRHLEYLHFEKLVNSKTKYRWLSPTAMRWATIISCVIAILLAV</sequence>
<dbReference type="Proteomes" id="UP000143088">
    <property type="component" value="Segment"/>
</dbReference>
<dbReference type="OrthoDB" id="16307at10239"/>
<proteinExistence type="predicted"/>
<dbReference type="InterPro" id="IPR003412">
    <property type="entry name" value="Arteri_GP4"/>
</dbReference>
<gene>
    <name evidence="1" type="primary">ORF4</name>
</gene>
<evidence type="ECO:0000313" key="1">
    <source>
        <dbReference type="EMBL" id="AJG06162.1"/>
    </source>
</evidence>
<keyword evidence="2" id="KW-1185">Reference proteome</keyword>
<dbReference type="RefSeq" id="YP_009118965.1">
    <property type="nucleotide sequence ID" value="NC_026439.1"/>
</dbReference>
<accession>A0A0B5JKI0</accession>
<dbReference type="KEGG" id="vg:37616015"/>
<dbReference type="GeneID" id="37616015"/>
<reference evidence="2" key="2">
    <citation type="submission" date="2015-02" db="EMBL/GenBank/DDBJ databases">
        <title>Virome of African Animals.</title>
        <authorList>
            <person name="Ng T.F.F."/>
            <person name="LeBreton M."/>
            <person name="Schneider B.S."/>
            <person name="Gillis A."/>
            <person name="Tamoufe U."/>
            <person name="Diffo L.D.D."/>
            <person name="Takuo J.M."/>
            <person name="Kondov N.O."/>
            <person name="Coffey L."/>
            <person name="Wolfe N.D."/>
            <person name="Delwart E."/>
        </authorList>
    </citation>
    <scope>NUCLEOTIDE SEQUENCE [LARGE SCALE GENOMIC DNA]</scope>
</reference>
<dbReference type="Pfam" id="PF02497">
    <property type="entry name" value="Arteri_GP4"/>
    <property type="match status" value="1"/>
</dbReference>
<evidence type="ECO:0000313" key="2">
    <source>
        <dbReference type="Proteomes" id="UP000143088"/>
    </source>
</evidence>
<name>A0A0B5JKI0_9NIDO</name>
<reference evidence="1 2" key="1">
    <citation type="submission" date="2014-10" db="EMBL/GenBank/DDBJ databases">
        <authorList>
            <consortium name="USAID EPT PREDICT program"/>
            <person name="Ng T.F.F."/>
            <person name="LeBreton M."/>
            <person name="Schneider B.S."/>
            <person name="Gillis A."/>
            <person name="Tamoufe U."/>
            <person name="Diffo L.D.D."/>
            <person name="Takuo J.M."/>
            <person name="Kondov N.O."/>
            <person name="Coffey L."/>
            <person name="Wolfe N.D."/>
            <person name="Delwart E."/>
        </authorList>
    </citation>
    <scope>NUCLEOTIDE SEQUENCE [LARGE SCALE GENOMIC DNA]</scope>
    <source>
        <strain evidence="1">PREDICT-06509</strain>
    </source>
</reference>
<organism evidence="1 2">
    <name type="scientific">African pouched rat arterivirus</name>
    <dbReference type="NCBI Taxonomy" id="1965064"/>
    <lineage>
        <taxon>Viruses</taxon>
        <taxon>Riboviria</taxon>
        <taxon>Orthornavirae</taxon>
        <taxon>Pisuviricota</taxon>
        <taxon>Pisoniviricetes</taxon>
        <taxon>Nidovirales</taxon>
        <taxon>Arnidovirineae</taxon>
        <taxon>Arteriviridae</taxon>
        <taxon>Heroarterivirinae</taxon>
        <taxon>Lambdaarterivirus</taxon>
        <taxon>Lambdaarterivirus afriporav</taxon>
    </lineage>
</organism>